<evidence type="ECO:0000313" key="1">
    <source>
        <dbReference type="EMBL" id="PHP52140.1"/>
    </source>
</evidence>
<organism evidence="1 2">
    <name type="scientific">Actinomyces ruminis</name>
    <dbReference type="NCBI Taxonomy" id="1937003"/>
    <lineage>
        <taxon>Bacteria</taxon>
        <taxon>Bacillati</taxon>
        <taxon>Actinomycetota</taxon>
        <taxon>Actinomycetes</taxon>
        <taxon>Actinomycetales</taxon>
        <taxon>Actinomycetaceae</taxon>
        <taxon>Actinomyces</taxon>
    </lineage>
</organism>
<evidence type="ECO:0000313" key="2">
    <source>
        <dbReference type="Proteomes" id="UP000194577"/>
    </source>
</evidence>
<sequence>MSTTTHLFALITCSWYEAGRLRHPEVDLDHLLLGLLAEGGAAAALLGSHGVTLADARGAIRDVADTDLAAIGVDVSAMPKNLPERAGNTPLADLGEIPMSARAQQLVSDRRASFNTSLSTLRALLGTEVPIRLLVRLGVDPDRLCKDLAAYELRRPSPVARRAGVTVDRTLLAEQPSAAVRLSRFVSAPPTQVHSVLADPSLLSSWAVLAAEIRATRPDGIITRSDSRSGGRHADLHWRRLEPTPDSVVWVKTLLNGPAPGRGFAYDRFDLALAPGGCALTFTRAYRIWRLSGRLAHPVTRRLTRLGMVSTLGSIARTVAAT</sequence>
<accession>A0ABX4MDQ9</accession>
<dbReference type="Pfam" id="PF10604">
    <property type="entry name" value="Polyketide_cyc2"/>
    <property type="match status" value="1"/>
</dbReference>
<dbReference type="SUPFAM" id="SSF81923">
    <property type="entry name" value="Double Clp-N motif"/>
    <property type="match status" value="1"/>
</dbReference>
<comment type="caution">
    <text evidence="1">The sequence shown here is derived from an EMBL/GenBank/DDBJ whole genome shotgun (WGS) entry which is preliminary data.</text>
</comment>
<dbReference type="SUPFAM" id="SSF55961">
    <property type="entry name" value="Bet v1-like"/>
    <property type="match status" value="1"/>
</dbReference>
<proteinExistence type="predicted"/>
<reference evidence="1 2" key="1">
    <citation type="submission" date="2017-10" db="EMBL/GenBank/DDBJ databases">
        <title>Draft genome sequence of cellulolytic Actinomyces sp CtC72 isolated from cattle rumen fluid.</title>
        <authorList>
            <person name="Joshi A.J."/>
            <person name="Vasudevan G."/>
            <person name="Lanjekar V.B."/>
            <person name="Hivarkar S."/>
            <person name="Engineer A."/>
            <person name="Pore S.D."/>
            <person name="Dhakephalkar P.K."/>
            <person name="Dagar S."/>
        </authorList>
    </citation>
    <scope>NUCLEOTIDE SEQUENCE [LARGE SCALE GENOMIC DNA]</scope>
    <source>
        <strain evidence="2">CtC72</strain>
    </source>
</reference>
<protein>
    <submittedName>
        <fullName evidence="1">SRPBCC family protein</fullName>
    </submittedName>
</protein>
<dbReference type="InterPro" id="IPR023393">
    <property type="entry name" value="START-like_dom_sf"/>
</dbReference>
<dbReference type="Proteomes" id="UP000194577">
    <property type="component" value="Unassembled WGS sequence"/>
</dbReference>
<dbReference type="InterPro" id="IPR019587">
    <property type="entry name" value="Polyketide_cyclase/dehydratase"/>
</dbReference>
<dbReference type="Gene3D" id="1.10.1780.10">
    <property type="entry name" value="Clp, N-terminal domain"/>
    <property type="match status" value="1"/>
</dbReference>
<dbReference type="Gene3D" id="3.30.530.20">
    <property type="match status" value="1"/>
</dbReference>
<gene>
    <name evidence="1" type="ORF">BW737_011745</name>
</gene>
<name>A0ABX4MDQ9_9ACTO</name>
<dbReference type="CDD" id="cd07812">
    <property type="entry name" value="SRPBCC"/>
    <property type="match status" value="1"/>
</dbReference>
<dbReference type="InterPro" id="IPR036628">
    <property type="entry name" value="Clp_N_dom_sf"/>
</dbReference>
<keyword evidence="2" id="KW-1185">Reference proteome</keyword>
<dbReference type="RefSeq" id="WP_086615718.1">
    <property type="nucleotide sequence ID" value="NZ_MTPX02000061.1"/>
</dbReference>
<dbReference type="EMBL" id="MTPX02000061">
    <property type="protein sequence ID" value="PHP52140.1"/>
    <property type="molecule type" value="Genomic_DNA"/>
</dbReference>